<dbReference type="OrthoDB" id="2361400at2"/>
<accession>A0A0J8GBY3</accession>
<feature type="transmembrane region" description="Helical" evidence="1">
    <location>
        <begin position="32"/>
        <end position="55"/>
    </location>
</feature>
<sequence length="128" mass="13734">MRFIIAYLTVFILGIFSVLGIEALLFDELTTAHVFSAILFAAPLVLVGSTVAEIFYGFSQKVSLGRFLLFGFIYGLAATVIILGIMQLTGTLMLVFISLLGGVIGGILSLIFFVFRGGKTLSGRASEK</sequence>
<feature type="transmembrane region" description="Helical" evidence="1">
    <location>
        <begin position="92"/>
        <end position="115"/>
    </location>
</feature>
<protein>
    <recommendedName>
        <fullName evidence="4">TIGR04086 family membrane protein</fullName>
    </recommendedName>
</protein>
<dbReference type="AlphaFoldDB" id="A0A0J8GBY3"/>
<dbReference type="EMBL" id="AZHO01000030">
    <property type="protein sequence ID" value="KMT58333.1"/>
    <property type="molecule type" value="Genomic_DNA"/>
</dbReference>
<organism evidence="2 3">
    <name type="scientific">Listeria fleischmannii 1991</name>
    <dbReference type="NCBI Taxonomy" id="1430899"/>
    <lineage>
        <taxon>Bacteria</taxon>
        <taxon>Bacillati</taxon>
        <taxon>Bacillota</taxon>
        <taxon>Bacilli</taxon>
        <taxon>Bacillales</taxon>
        <taxon>Listeriaceae</taxon>
        <taxon>Listeria</taxon>
    </lineage>
</organism>
<dbReference type="RefSeq" id="WP_007477439.1">
    <property type="nucleotide sequence ID" value="NZ_KQ130619.1"/>
</dbReference>
<reference evidence="2 3" key="1">
    <citation type="journal article" date="2015" name="Genome Biol. Evol.">
        <title>Comparative Genomics of Listeria Sensu Lato: Genus-Wide Differences in Evolutionary Dynamics and the Progressive Gain of Complex, Potentially Pathogenicity-Related Traits through Lateral Gene Transfer.</title>
        <authorList>
            <person name="Chiara M."/>
            <person name="Caruso M."/>
            <person name="D'Erchia A.M."/>
            <person name="Manzari C."/>
            <person name="Fraccalvieri R."/>
            <person name="Goffredo E."/>
            <person name="Latorre L."/>
            <person name="Miccolupo A."/>
            <person name="Padalino I."/>
            <person name="Santagada G."/>
            <person name="Chiocco D."/>
            <person name="Pesole G."/>
            <person name="Horner D.S."/>
            <person name="Parisi A."/>
        </authorList>
    </citation>
    <scope>NUCLEOTIDE SEQUENCE [LARGE SCALE GENOMIC DNA]</scope>
    <source>
        <strain evidence="2 3">1991</strain>
    </source>
</reference>
<feature type="transmembrane region" description="Helical" evidence="1">
    <location>
        <begin position="7"/>
        <end position="26"/>
    </location>
</feature>
<dbReference type="PATRIC" id="fig|1430899.3.peg.2208"/>
<evidence type="ECO:0008006" key="4">
    <source>
        <dbReference type="Google" id="ProtNLM"/>
    </source>
</evidence>
<keyword evidence="1" id="KW-1133">Transmembrane helix</keyword>
<keyword evidence="3" id="KW-1185">Reference proteome</keyword>
<gene>
    <name evidence="2" type="ORF">X560_2159</name>
</gene>
<name>A0A0J8GBY3_9LIST</name>
<comment type="caution">
    <text evidence="2">The sequence shown here is derived from an EMBL/GenBank/DDBJ whole genome shotgun (WGS) entry which is preliminary data.</text>
</comment>
<feature type="transmembrane region" description="Helical" evidence="1">
    <location>
        <begin position="67"/>
        <end position="86"/>
    </location>
</feature>
<evidence type="ECO:0000313" key="3">
    <source>
        <dbReference type="Proteomes" id="UP000052258"/>
    </source>
</evidence>
<keyword evidence="1" id="KW-0812">Transmembrane</keyword>
<keyword evidence="1" id="KW-0472">Membrane</keyword>
<evidence type="ECO:0000256" key="1">
    <source>
        <dbReference type="SAM" id="Phobius"/>
    </source>
</evidence>
<evidence type="ECO:0000313" key="2">
    <source>
        <dbReference type="EMBL" id="KMT58333.1"/>
    </source>
</evidence>
<proteinExistence type="predicted"/>
<dbReference type="Proteomes" id="UP000052258">
    <property type="component" value="Unassembled WGS sequence"/>
</dbReference>